<dbReference type="InterPro" id="IPR003035">
    <property type="entry name" value="RWP-RK_dom"/>
</dbReference>
<organism evidence="9 10">
    <name type="scientific">Oryza meyeriana var. granulata</name>
    <dbReference type="NCBI Taxonomy" id="110450"/>
    <lineage>
        <taxon>Eukaryota</taxon>
        <taxon>Viridiplantae</taxon>
        <taxon>Streptophyta</taxon>
        <taxon>Embryophyta</taxon>
        <taxon>Tracheophyta</taxon>
        <taxon>Spermatophyta</taxon>
        <taxon>Magnoliopsida</taxon>
        <taxon>Liliopsida</taxon>
        <taxon>Poales</taxon>
        <taxon>Poaceae</taxon>
        <taxon>BOP clade</taxon>
        <taxon>Oryzoideae</taxon>
        <taxon>Oryzeae</taxon>
        <taxon>Oryzinae</taxon>
        <taxon>Oryza</taxon>
        <taxon>Oryza meyeriana</taxon>
    </lineage>
</organism>
<reference evidence="9 10" key="1">
    <citation type="submission" date="2019-11" db="EMBL/GenBank/DDBJ databases">
        <title>Whole genome sequence of Oryza granulata.</title>
        <authorList>
            <person name="Li W."/>
        </authorList>
    </citation>
    <scope>NUCLEOTIDE SEQUENCE [LARGE SCALE GENOMIC DNA]</scope>
    <source>
        <strain evidence="10">cv. Menghai</strain>
        <tissue evidence="9">Leaf</tissue>
    </source>
</reference>
<proteinExistence type="predicted"/>
<dbReference type="EMBL" id="SPHZ02000005">
    <property type="protein sequence ID" value="KAF0917899.1"/>
    <property type="molecule type" value="Genomic_DNA"/>
</dbReference>
<sequence>MEMQGCCYYGIDDVPPPCSSWSPSSPTLLVSDHHDGMLHAAGDHGCMTADLVIRDEEMPGYLPITASAAAYVDYHQLQADCFVSLLPATAASAGAATAGGHDDELLSLPCFSDIDLDAFADVRDVGELKASPQHSLHAVISPAGGHRFGTQNDACYEMEFDMKQQDKAARGGGGDDSLSMVVVEGYEMGVRYAAEQKPRTIPAATTETPLPLPPPPPPRRLRSRRDGSAATAAAGKTRLDHIGFEDLRRYFYMPITKAAREMNVGLTVLKKRCRELGVTRWPHRKMKSLRSLILNVQARSNLASSSSLPLANSVLAVTDRPWP</sequence>
<keyword evidence="4" id="KW-0238">DNA-binding</keyword>
<accession>A0A6G1DZF3</accession>
<evidence type="ECO:0000256" key="6">
    <source>
        <dbReference type="ARBA" id="ARBA00023242"/>
    </source>
</evidence>
<dbReference type="InterPro" id="IPR044607">
    <property type="entry name" value="RKD-like"/>
</dbReference>
<keyword evidence="10" id="KW-1185">Reference proteome</keyword>
<evidence type="ECO:0000256" key="7">
    <source>
        <dbReference type="SAM" id="MobiDB-lite"/>
    </source>
</evidence>
<dbReference type="Pfam" id="PF02042">
    <property type="entry name" value="RWP-RK"/>
    <property type="match status" value="1"/>
</dbReference>
<evidence type="ECO:0000256" key="3">
    <source>
        <dbReference type="ARBA" id="ARBA00023054"/>
    </source>
</evidence>
<keyword evidence="5" id="KW-0804">Transcription</keyword>
<evidence type="ECO:0000256" key="2">
    <source>
        <dbReference type="ARBA" id="ARBA00023015"/>
    </source>
</evidence>
<keyword evidence="3" id="KW-0175">Coiled coil</keyword>
<name>A0A6G1DZF3_9ORYZ</name>
<dbReference type="Proteomes" id="UP000479710">
    <property type="component" value="Unassembled WGS sequence"/>
</dbReference>
<protein>
    <recommendedName>
        <fullName evidence="8">RWP-RK domain-containing protein</fullName>
    </recommendedName>
</protein>
<evidence type="ECO:0000256" key="1">
    <source>
        <dbReference type="ARBA" id="ARBA00004049"/>
    </source>
</evidence>
<dbReference type="GO" id="GO:0003677">
    <property type="term" value="F:DNA binding"/>
    <property type="evidence" value="ECO:0007669"/>
    <property type="project" value="UniProtKB-KW"/>
</dbReference>
<evidence type="ECO:0000259" key="8">
    <source>
        <dbReference type="PROSITE" id="PS51519"/>
    </source>
</evidence>
<dbReference type="PANTHER" id="PTHR46373">
    <property type="entry name" value="PROTEIN RKD4"/>
    <property type="match status" value="1"/>
</dbReference>
<dbReference type="OrthoDB" id="6270329at2759"/>
<dbReference type="PROSITE" id="PS51519">
    <property type="entry name" value="RWP_RK"/>
    <property type="match status" value="1"/>
</dbReference>
<dbReference type="AlphaFoldDB" id="A0A6G1DZF3"/>
<feature type="region of interest" description="Disordered" evidence="7">
    <location>
        <begin position="198"/>
        <end position="234"/>
    </location>
</feature>
<evidence type="ECO:0000256" key="5">
    <source>
        <dbReference type="ARBA" id="ARBA00023163"/>
    </source>
</evidence>
<feature type="domain" description="RWP-RK" evidence="8">
    <location>
        <begin position="224"/>
        <end position="309"/>
    </location>
</feature>
<evidence type="ECO:0000313" key="9">
    <source>
        <dbReference type="EMBL" id="KAF0917899.1"/>
    </source>
</evidence>
<dbReference type="PANTHER" id="PTHR46373:SF2">
    <property type="entry name" value="RWP-RK DOMAIN-CONTAINING PROTEIN"/>
    <property type="match status" value="1"/>
</dbReference>
<comment type="function">
    <text evidence="1">Putative transcription factor.</text>
</comment>
<keyword evidence="6" id="KW-0539">Nucleus</keyword>
<evidence type="ECO:0000256" key="4">
    <source>
        <dbReference type="ARBA" id="ARBA00023125"/>
    </source>
</evidence>
<dbReference type="GO" id="GO:0003700">
    <property type="term" value="F:DNA-binding transcription factor activity"/>
    <property type="evidence" value="ECO:0007669"/>
    <property type="project" value="InterPro"/>
</dbReference>
<comment type="caution">
    <text evidence="9">The sequence shown here is derived from an EMBL/GenBank/DDBJ whole genome shotgun (WGS) entry which is preliminary data.</text>
</comment>
<keyword evidence="2" id="KW-0805">Transcription regulation</keyword>
<gene>
    <name evidence="9" type="ORF">E2562_021624</name>
</gene>
<evidence type="ECO:0000313" key="10">
    <source>
        <dbReference type="Proteomes" id="UP000479710"/>
    </source>
</evidence>